<name>A0A432ZP09_9GAMM</name>
<dbReference type="FunFam" id="1.20.200.10:FF:000001">
    <property type="entry name" value="Fumarate hydratase, mitochondrial"/>
    <property type="match status" value="1"/>
</dbReference>
<evidence type="ECO:0000313" key="4">
    <source>
        <dbReference type="EMBL" id="RUO79630.1"/>
    </source>
</evidence>
<reference evidence="4 5" key="1">
    <citation type="journal article" date="2011" name="Front. Microbiol.">
        <title>Genomic signatures of strain selection and enhancement in Bacillus atrophaeus var. globigii, a historical biowarfare simulant.</title>
        <authorList>
            <person name="Gibbons H.S."/>
            <person name="Broomall S.M."/>
            <person name="McNew L.A."/>
            <person name="Daligault H."/>
            <person name="Chapman C."/>
            <person name="Bruce D."/>
            <person name="Karavis M."/>
            <person name="Krepps M."/>
            <person name="McGregor P.A."/>
            <person name="Hong C."/>
            <person name="Park K.H."/>
            <person name="Akmal A."/>
            <person name="Feldman A."/>
            <person name="Lin J.S."/>
            <person name="Chang W.E."/>
            <person name="Higgs B.W."/>
            <person name="Demirev P."/>
            <person name="Lindquist J."/>
            <person name="Liem A."/>
            <person name="Fochler E."/>
            <person name="Read T.D."/>
            <person name="Tapia R."/>
            <person name="Johnson S."/>
            <person name="Bishop-Lilly K.A."/>
            <person name="Detter C."/>
            <person name="Han C."/>
            <person name="Sozhamannan S."/>
            <person name="Rosenzweig C.N."/>
            <person name="Skowronski E.W."/>
        </authorList>
    </citation>
    <scope>NUCLEOTIDE SEQUENCE [LARGE SCALE GENOMIC DNA]</scope>
    <source>
        <strain evidence="4 5">PIT1</strain>
    </source>
</reference>
<dbReference type="FunFam" id="1.10.275.10:FF:000001">
    <property type="entry name" value="Fumarate hydratase, mitochondrial"/>
    <property type="match status" value="1"/>
</dbReference>
<dbReference type="GO" id="GO:0008797">
    <property type="term" value="F:aspartate ammonia-lyase activity"/>
    <property type="evidence" value="ECO:0007669"/>
    <property type="project" value="UniProtKB-EC"/>
</dbReference>
<dbReference type="Gene3D" id="1.10.275.10">
    <property type="entry name" value="Fumarase/aspartase (N-terminal domain)"/>
    <property type="match status" value="1"/>
</dbReference>
<dbReference type="Pfam" id="PF10415">
    <property type="entry name" value="FumaraseC_C"/>
    <property type="match status" value="1"/>
</dbReference>
<evidence type="ECO:0000259" key="2">
    <source>
        <dbReference type="Pfam" id="PF00206"/>
    </source>
</evidence>
<comment type="caution">
    <text evidence="4">The sequence shown here is derived from an EMBL/GenBank/DDBJ whole genome shotgun (WGS) entry which is preliminary data.</text>
</comment>
<dbReference type="AlphaFoldDB" id="A0A432ZP09"/>
<dbReference type="InterPro" id="IPR008948">
    <property type="entry name" value="L-Aspartase-like"/>
</dbReference>
<dbReference type="InterPro" id="IPR000362">
    <property type="entry name" value="Fumarate_lyase_fam"/>
</dbReference>
<dbReference type="GO" id="GO:0005829">
    <property type="term" value="C:cytosol"/>
    <property type="evidence" value="ECO:0007669"/>
    <property type="project" value="TreeGrafter"/>
</dbReference>
<dbReference type="Gene3D" id="1.10.40.30">
    <property type="entry name" value="Fumarase/aspartase (C-terminal domain)"/>
    <property type="match status" value="1"/>
</dbReference>
<dbReference type="PRINTS" id="PR00149">
    <property type="entry name" value="FUMRATELYASE"/>
</dbReference>
<feature type="domain" description="Fumarase C C-terminal" evidence="3">
    <location>
        <begin position="405"/>
        <end position="457"/>
    </location>
</feature>
<evidence type="ECO:0000259" key="3">
    <source>
        <dbReference type="Pfam" id="PF10415"/>
    </source>
</evidence>
<dbReference type="RefSeq" id="WP_126825888.1">
    <property type="nucleotide sequence ID" value="NZ_PIQG01000001.1"/>
</dbReference>
<dbReference type="InterPro" id="IPR051546">
    <property type="entry name" value="Aspartate_Ammonia-Lyase"/>
</dbReference>
<accession>A0A432ZP09</accession>
<dbReference type="Proteomes" id="UP000288279">
    <property type="component" value="Unassembled WGS sequence"/>
</dbReference>
<evidence type="ECO:0000313" key="5">
    <source>
        <dbReference type="Proteomes" id="UP000288279"/>
    </source>
</evidence>
<dbReference type="SUPFAM" id="SSF48557">
    <property type="entry name" value="L-aspartase-like"/>
    <property type="match status" value="1"/>
</dbReference>
<keyword evidence="1 4" id="KW-0456">Lyase</keyword>
<dbReference type="OrthoDB" id="9802809at2"/>
<dbReference type="GO" id="GO:0006099">
    <property type="term" value="P:tricarboxylic acid cycle"/>
    <property type="evidence" value="ECO:0007669"/>
    <property type="project" value="InterPro"/>
</dbReference>
<dbReference type="InterPro" id="IPR018951">
    <property type="entry name" value="Fumarase_C_C"/>
</dbReference>
<sequence>MTAEHNTRVEKDSLGEIEVPEQAYWGAQTERARQNFKLSSLRFSTAFITTLAQLKKAAARANADCDVLTTTQAELIATSADAIIAGQYHDQFPLDIFQTGSGTSTNMNMNEVIATIAKRQHQQNLHPNDQVNASQSSNDVIPTTILVSVWLQLQQQLLPSLKELAGAIEAAAAAHKDVVKTGRTHLMDAMPLRLADELLAWCQQLHHAEAALTAAMTQLQALPQGGTAVGTGINAPAQFSERFCQHLNQAINTDFYPAPSKFAGIAGQELNQQVAAGLSMLGTVLLKISNDLRWMNSGPLSGLAEIELTALQPGSSIMPGKVNPVIPEAVAMVCAKVLGNSHSIECAAQQGNFQLNVMLPLIAHQQLESIALLTEACSHLSRHVFADFKVNKAQLEQNLARNPILVTALNARIGYQAAAAIAKQAYQEGRPIVEVAAEQTDISRSELEQLLEPHKLV</sequence>
<dbReference type="PANTHER" id="PTHR42696">
    <property type="entry name" value="ASPARTATE AMMONIA-LYASE"/>
    <property type="match status" value="1"/>
</dbReference>
<feature type="domain" description="Fumarate lyase N-terminal" evidence="2">
    <location>
        <begin position="15"/>
        <end position="339"/>
    </location>
</feature>
<dbReference type="PROSITE" id="PS00163">
    <property type="entry name" value="FUMARATE_LYASES"/>
    <property type="match status" value="1"/>
</dbReference>
<dbReference type="Gene3D" id="1.20.200.10">
    <property type="entry name" value="Fumarase/aspartase (Central domain)"/>
    <property type="match status" value="1"/>
</dbReference>
<protein>
    <submittedName>
        <fullName evidence="4">Aspartate ammonia-lyase</fullName>
        <ecNumber evidence="4">4.3.1.1</ecNumber>
    </submittedName>
</protein>
<evidence type="ECO:0000256" key="1">
    <source>
        <dbReference type="ARBA" id="ARBA00023239"/>
    </source>
</evidence>
<dbReference type="GO" id="GO:0006531">
    <property type="term" value="P:aspartate metabolic process"/>
    <property type="evidence" value="ECO:0007669"/>
    <property type="project" value="TreeGrafter"/>
</dbReference>
<dbReference type="InterPro" id="IPR024083">
    <property type="entry name" value="Fumarase/histidase_N"/>
</dbReference>
<organism evidence="4 5">
    <name type="scientific">Pseudidiomarina taiwanensis</name>
    <dbReference type="NCBI Taxonomy" id="337250"/>
    <lineage>
        <taxon>Bacteria</taxon>
        <taxon>Pseudomonadati</taxon>
        <taxon>Pseudomonadota</taxon>
        <taxon>Gammaproteobacteria</taxon>
        <taxon>Alteromonadales</taxon>
        <taxon>Idiomarinaceae</taxon>
        <taxon>Pseudidiomarina</taxon>
    </lineage>
</organism>
<gene>
    <name evidence="4" type="primary">aspA</name>
    <name evidence="4" type="ORF">CWI83_03805</name>
</gene>
<proteinExistence type="predicted"/>
<dbReference type="FunFam" id="1.10.40.30:FF:000002">
    <property type="entry name" value="Fumarate hydratase class II"/>
    <property type="match status" value="1"/>
</dbReference>
<dbReference type="EC" id="4.3.1.1" evidence="4"/>
<keyword evidence="5" id="KW-1185">Reference proteome</keyword>
<dbReference type="EMBL" id="PIQG01000001">
    <property type="protein sequence ID" value="RUO79630.1"/>
    <property type="molecule type" value="Genomic_DNA"/>
</dbReference>
<dbReference type="InterPro" id="IPR022761">
    <property type="entry name" value="Fumarate_lyase_N"/>
</dbReference>
<dbReference type="InterPro" id="IPR020557">
    <property type="entry name" value="Fumarate_lyase_CS"/>
</dbReference>
<dbReference type="PRINTS" id="PR00145">
    <property type="entry name" value="ARGSUCLYASE"/>
</dbReference>
<dbReference type="Pfam" id="PF00206">
    <property type="entry name" value="Lyase_1"/>
    <property type="match status" value="1"/>
</dbReference>
<dbReference type="PANTHER" id="PTHR42696:SF2">
    <property type="entry name" value="ASPARTATE AMMONIA-LYASE"/>
    <property type="match status" value="1"/>
</dbReference>